<dbReference type="GO" id="GO:0005948">
    <property type="term" value="C:acetolactate synthase complex"/>
    <property type="evidence" value="ECO:0007669"/>
    <property type="project" value="TreeGrafter"/>
</dbReference>
<evidence type="ECO:0000259" key="6">
    <source>
        <dbReference type="Pfam" id="PF02776"/>
    </source>
</evidence>
<dbReference type="Gene3D" id="3.40.50.1220">
    <property type="entry name" value="TPP-binding domain"/>
    <property type="match status" value="1"/>
</dbReference>
<feature type="domain" description="Thiamine pyrophosphate enzyme N-terminal TPP-binding" evidence="6">
    <location>
        <begin position="8"/>
        <end position="119"/>
    </location>
</feature>
<dbReference type="InterPro" id="IPR012000">
    <property type="entry name" value="Thiamin_PyroP_enz_cen_dom"/>
</dbReference>
<evidence type="ECO:0000256" key="1">
    <source>
        <dbReference type="ARBA" id="ARBA00007812"/>
    </source>
</evidence>
<protein>
    <submittedName>
        <fullName evidence="7">Acetolactate synthase-1/2/3 large subunit</fullName>
    </submittedName>
</protein>
<dbReference type="RefSeq" id="WP_074590416.1">
    <property type="nucleotide sequence ID" value="NZ_FNEI01000013.1"/>
</dbReference>
<dbReference type="Pfam" id="PF02776">
    <property type="entry name" value="TPP_enzyme_N"/>
    <property type="match status" value="1"/>
</dbReference>
<feature type="domain" description="Thiamine pyrophosphate enzyme central" evidence="4">
    <location>
        <begin position="192"/>
        <end position="303"/>
    </location>
</feature>
<dbReference type="InterPro" id="IPR012001">
    <property type="entry name" value="Thiamin_PyroP_enz_TPP-bd_dom"/>
</dbReference>
<evidence type="ECO:0000256" key="3">
    <source>
        <dbReference type="RuleBase" id="RU362132"/>
    </source>
</evidence>
<dbReference type="Gene3D" id="3.40.50.970">
    <property type="match status" value="2"/>
</dbReference>
<dbReference type="GO" id="GO:0009097">
    <property type="term" value="P:isoleucine biosynthetic process"/>
    <property type="evidence" value="ECO:0007669"/>
    <property type="project" value="TreeGrafter"/>
</dbReference>
<dbReference type="SUPFAM" id="SSF52467">
    <property type="entry name" value="DHS-like NAD/FAD-binding domain"/>
    <property type="match status" value="1"/>
</dbReference>
<dbReference type="InterPro" id="IPR011766">
    <property type="entry name" value="TPP_enzyme_TPP-bd"/>
</dbReference>
<dbReference type="InterPro" id="IPR029035">
    <property type="entry name" value="DHS-like_NAD/FAD-binding_dom"/>
</dbReference>
<name>A0A1G8V8V5_9MICC</name>
<keyword evidence="2 3" id="KW-0786">Thiamine pyrophosphate</keyword>
<evidence type="ECO:0000256" key="2">
    <source>
        <dbReference type="ARBA" id="ARBA00023052"/>
    </source>
</evidence>
<dbReference type="OrthoDB" id="4494979at2"/>
<organism evidence="7 8">
    <name type="scientific">Arthrobacter cupressi</name>
    <dbReference type="NCBI Taxonomy" id="1045773"/>
    <lineage>
        <taxon>Bacteria</taxon>
        <taxon>Bacillati</taxon>
        <taxon>Actinomycetota</taxon>
        <taxon>Actinomycetes</taxon>
        <taxon>Micrococcales</taxon>
        <taxon>Micrococcaceae</taxon>
        <taxon>Arthrobacter</taxon>
    </lineage>
</organism>
<dbReference type="GO" id="GO:0030976">
    <property type="term" value="F:thiamine pyrophosphate binding"/>
    <property type="evidence" value="ECO:0007669"/>
    <property type="project" value="InterPro"/>
</dbReference>
<dbReference type="SUPFAM" id="SSF52518">
    <property type="entry name" value="Thiamin diphosphate-binding fold (THDP-binding)"/>
    <property type="match status" value="2"/>
</dbReference>
<dbReference type="GO" id="GO:0003984">
    <property type="term" value="F:acetolactate synthase activity"/>
    <property type="evidence" value="ECO:0007669"/>
    <property type="project" value="TreeGrafter"/>
</dbReference>
<dbReference type="STRING" id="1045773.SAMN05216555_11383"/>
<keyword evidence="8" id="KW-1185">Reference proteome</keyword>
<dbReference type="PANTHER" id="PTHR18968">
    <property type="entry name" value="THIAMINE PYROPHOSPHATE ENZYMES"/>
    <property type="match status" value="1"/>
</dbReference>
<dbReference type="FunFam" id="3.40.50.970:FF:000007">
    <property type="entry name" value="Acetolactate synthase"/>
    <property type="match status" value="1"/>
</dbReference>
<feature type="domain" description="Thiamine pyrophosphate enzyme TPP-binding" evidence="5">
    <location>
        <begin position="395"/>
        <end position="545"/>
    </location>
</feature>
<comment type="similarity">
    <text evidence="1 3">Belongs to the TPP enzyme family.</text>
</comment>
<accession>A0A1G8V8V5</accession>
<sequence length="554" mass="58045">MSPKPQHAGQAIVDSLALHGVKRVFAVPGESYLAVLDGLHGADIETVVVRQEGGASYMAEAHGKITGEPGVAMVTRGPGAANAFIALHTAWQDGTPMVLFVGLVPIADRMRESFQEFDPNAWFGTQAKRVFTLDEPGRASEVVAEAFFAAKSGRPGPVVVGLPEDVITKEFSGALTPPVPVAEGAVSPAELRTLLDALRGAEKPLLFVGGQRWTTEAAAAITAFAERNGLPVAQDWHASDRIPFSSPVNLGSLGYSRNGTVARMFEVADVVVAIGAVPGDVATDGFTLRQRPDAVNHLVSIDSTLRGRSGAISSHVLASPVAVAAALEVLGDAADLGRRGDWAGWTGAGHAAHLAYAEIADDAALPPTAEGTAHMSTVMRELVARLPHDAVNTLGAGNHTLWAQRFFPTEVFPSQLATRNGSMGYSIPAAVASVLENPHRLAVAVCGDGEFLMNGQELATAAQYGAPLLAIVLDNSQYSTIRAHQEKHFPGRVSGTQLANPDFAALSRAFGGHGETVRSDKEAADAVERALDAVLTRRVSALIHVVADQALLEP</sequence>
<evidence type="ECO:0000313" key="7">
    <source>
        <dbReference type="EMBL" id="SDJ62287.1"/>
    </source>
</evidence>
<dbReference type="Pfam" id="PF02775">
    <property type="entry name" value="TPP_enzyme_C"/>
    <property type="match status" value="1"/>
</dbReference>
<evidence type="ECO:0000313" key="8">
    <source>
        <dbReference type="Proteomes" id="UP000182130"/>
    </source>
</evidence>
<dbReference type="InterPro" id="IPR045229">
    <property type="entry name" value="TPP_enz"/>
</dbReference>
<dbReference type="Pfam" id="PF00205">
    <property type="entry name" value="TPP_enzyme_M"/>
    <property type="match status" value="1"/>
</dbReference>
<gene>
    <name evidence="7" type="ORF">SAMN05216555_11383</name>
</gene>
<dbReference type="GO" id="GO:0009099">
    <property type="term" value="P:L-valine biosynthetic process"/>
    <property type="evidence" value="ECO:0007669"/>
    <property type="project" value="TreeGrafter"/>
</dbReference>
<dbReference type="AlphaFoldDB" id="A0A1G8V8V5"/>
<dbReference type="GO" id="GO:0000287">
    <property type="term" value="F:magnesium ion binding"/>
    <property type="evidence" value="ECO:0007669"/>
    <property type="project" value="InterPro"/>
</dbReference>
<evidence type="ECO:0000259" key="4">
    <source>
        <dbReference type="Pfam" id="PF00205"/>
    </source>
</evidence>
<evidence type="ECO:0000259" key="5">
    <source>
        <dbReference type="Pfam" id="PF02775"/>
    </source>
</evidence>
<dbReference type="InterPro" id="IPR029061">
    <property type="entry name" value="THDP-binding"/>
</dbReference>
<dbReference type="NCBIfam" id="NF006052">
    <property type="entry name" value="PRK08199.1"/>
    <property type="match status" value="1"/>
</dbReference>
<reference evidence="8" key="1">
    <citation type="submission" date="2016-10" db="EMBL/GenBank/DDBJ databases">
        <authorList>
            <person name="Varghese N."/>
            <person name="Submissions S."/>
        </authorList>
    </citation>
    <scope>NUCLEOTIDE SEQUENCE [LARGE SCALE GENOMIC DNA]</scope>
    <source>
        <strain evidence="8">CGMCC 1.10783</strain>
    </source>
</reference>
<dbReference type="EMBL" id="FNEI01000013">
    <property type="protein sequence ID" value="SDJ62287.1"/>
    <property type="molecule type" value="Genomic_DNA"/>
</dbReference>
<dbReference type="Proteomes" id="UP000182130">
    <property type="component" value="Unassembled WGS sequence"/>
</dbReference>
<dbReference type="CDD" id="cd00568">
    <property type="entry name" value="TPP_enzymes"/>
    <property type="match status" value="1"/>
</dbReference>
<dbReference type="CDD" id="cd07035">
    <property type="entry name" value="TPP_PYR_POX_like"/>
    <property type="match status" value="1"/>
</dbReference>
<dbReference type="GO" id="GO:0050660">
    <property type="term" value="F:flavin adenine dinucleotide binding"/>
    <property type="evidence" value="ECO:0007669"/>
    <property type="project" value="TreeGrafter"/>
</dbReference>
<dbReference type="PANTHER" id="PTHR18968:SF120">
    <property type="entry name" value="ACETOLACTATE SYNTHASE LARGE SUBUNIT"/>
    <property type="match status" value="1"/>
</dbReference>
<proteinExistence type="inferred from homology"/>